<feature type="transmembrane region" description="Helical" evidence="1">
    <location>
        <begin position="7"/>
        <end position="26"/>
    </location>
</feature>
<dbReference type="PaxDb" id="3880-AES88683"/>
<proteinExistence type="predicted"/>
<evidence type="ECO:0000313" key="5">
    <source>
        <dbReference type="Proteomes" id="UP000002051"/>
    </source>
</evidence>
<dbReference type="Proteomes" id="UP000002051">
    <property type="component" value="Chromosome 4"/>
</dbReference>
<dbReference type="EnsemblPlants" id="AES88683">
    <property type="protein sequence ID" value="AES88683"/>
    <property type="gene ID" value="MTR_4g060880"/>
</dbReference>
<dbReference type="AlphaFoldDB" id="G7JQJ3"/>
<keyword evidence="1" id="KW-0472">Membrane</keyword>
<dbReference type="EMBL" id="PSQE01000004">
    <property type="protein sequence ID" value="RHN60816.1"/>
    <property type="molecule type" value="Genomic_DNA"/>
</dbReference>
<reference evidence="2 5" key="2">
    <citation type="journal article" date="2014" name="BMC Genomics">
        <title>An improved genome release (version Mt4.0) for the model legume Medicago truncatula.</title>
        <authorList>
            <person name="Tang H."/>
            <person name="Krishnakumar V."/>
            <person name="Bidwell S."/>
            <person name="Rosen B."/>
            <person name="Chan A."/>
            <person name="Zhou S."/>
            <person name="Gentzbittel L."/>
            <person name="Childs K.L."/>
            <person name="Yandell M."/>
            <person name="Gundlach H."/>
            <person name="Mayer K.F."/>
            <person name="Schwartz D.C."/>
            <person name="Town C.D."/>
        </authorList>
    </citation>
    <scope>GENOME REANNOTATION</scope>
    <source>
        <strain evidence="4 5">cv. Jemalong A17</strain>
    </source>
</reference>
<dbReference type="HOGENOM" id="CLU_1899302_0_0_1"/>
<dbReference type="Proteomes" id="UP000265566">
    <property type="component" value="Chromosome 4"/>
</dbReference>
<evidence type="ECO:0000256" key="1">
    <source>
        <dbReference type="SAM" id="Phobius"/>
    </source>
</evidence>
<reference evidence="3" key="4">
    <citation type="journal article" date="2018" name="Nat. Plants">
        <title>Whole-genome landscape of Medicago truncatula symbiotic genes.</title>
        <authorList>
            <person name="Pecrix Y."/>
            <person name="Gamas P."/>
            <person name="Carrere S."/>
        </authorList>
    </citation>
    <scope>NUCLEOTIDE SEQUENCE</scope>
    <source>
        <tissue evidence="3">Leaves</tissue>
    </source>
</reference>
<dbReference type="Gramene" id="rna23201">
    <property type="protein sequence ID" value="RHN60816.1"/>
    <property type="gene ID" value="gene23201"/>
</dbReference>
<evidence type="ECO:0000313" key="2">
    <source>
        <dbReference type="EMBL" id="AES88683.1"/>
    </source>
</evidence>
<accession>G7JQJ3</accession>
<sequence>MRRRMEMVHVFGNVFFRYILLFVISLQDKKYLQFCQNGLLCVQASNGSKSLSTHEKKAAHGFGKALGNKSTLSPITKIRKYNKNGITLCTSFNITARIYLYGLSITNTTRDIYKGKRKRHQLQVEIDLIKQKPT</sequence>
<reference evidence="2 5" key="1">
    <citation type="journal article" date="2011" name="Nature">
        <title>The Medicago genome provides insight into the evolution of rhizobial symbioses.</title>
        <authorList>
            <person name="Young N.D."/>
            <person name="Debelle F."/>
            <person name="Oldroyd G.E."/>
            <person name="Geurts R."/>
            <person name="Cannon S.B."/>
            <person name="Udvardi M.K."/>
            <person name="Benedito V.A."/>
            <person name="Mayer K.F."/>
            <person name="Gouzy J."/>
            <person name="Schoof H."/>
            <person name="Van de Peer Y."/>
            <person name="Proost S."/>
            <person name="Cook D.R."/>
            <person name="Meyers B.C."/>
            <person name="Spannagl M."/>
            <person name="Cheung F."/>
            <person name="De Mita S."/>
            <person name="Krishnakumar V."/>
            <person name="Gundlach H."/>
            <person name="Zhou S."/>
            <person name="Mudge J."/>
            <person name="Bharti A.K."/>
            <person name="Murray J.D."/>
            <person name="Naoumkina M.A."/>
            <person name="Rosen B."/>
            <person name="Silverstein K.A."/>
            <person name="Tang H."/>
            <person name="Rombauts S."/>
            <person name="Zhao P.X."/>
            <person name="Zhou P."/>
            <person name="Barbe V."/>
            <person name="Bardou P."/>
            <person name="Bechner M."/>
            <person name="Bellec A."/>
            <person name="Berger A."/>
            <person name="Berges H."/>
            <person name="Bidwell S."/>
            <person name="Bisseling T."/>
            <person name="Choisne N."/>
            <person name="Couloux A."/>
            <person name="Denny R."/>
            <person name="Deshpande S."/>
            <person name="Dai X."/>
            <person name="Doyle J.J."/>
            <person name="Dudez A.M."/>
            <person name="Farmer A.D."/>
            <person name="Fouteau S."/>
            <person name="Franken C."/>
            <person name="Gibelin C."/>
            <person name="Gish J."/>
            <person name="Goldstein S."/>
            <person name="Gonzalez A.J."/>
            <person name="Green P.J."/>
            <person name="Hallab A."/>
            <person name="Hartog M."/>
            <person name="Hua A."/>
            <person name="Humphray S.J."/>
            <person name="Jeong D.H."/>
            <person name="Jing Y."/>
            <person name="Jocker A."/>
            <person name="Kenton S.M."/>
            <person name="Kim D.J."/>
            <person name="Klee K."/>
            <person name="Lai H."/>
            <person name="Lang C."/>
            <person name="Lin S."/>
            <person name="Macmil S.L."/>
            <person name="Magdelenat G."/>
            <person name="Matthews L."/>
            <person name="McCorrison J."/>
            <person name="Monaghan E.L."/>
            <person name="Mun J.H."/>
            <person name="Najar F.Z."/>
            <person name="Nicholson C."/>
            <person name="Noirot C."/>
            <person name="O'Bleness M."/>
            <person name="Paule C.R."/>
            <person name="Poulain J."/>
            <person name="Prion F."/>
            <person name="Qin B."/>
            <person name="Qu C."/>
            <person name="Retzel E.F."/>
            <person name="Riddle C."/>
            <person name="Sallet E."/>
            <person name="Samain S."/>
            <person name="Samson N."/>
            <person name="Sanders I."/>
            <person name="Saurat O."/>
            <person name="Scarpelli C."/>
            <person name="Schiex T."/>
            <person name="Segurens B."/>
            <person name="Severin A.J."/>
            <person name="Sherrier D.J."/>
            <person name="Shi R."/>
            <person name="Sims S."/>
            <person name="Singer S.R."/>
            <person name="Sinharoy S."/>
            <person name="Sterck L."/>
            <person name="Viollet A."/>
            <person name="Wang B.B."/>
            <person name="Wang K."/>
            <person name="Wang M."/>
            <person name="Wang X."/>
            <person name="Warfsmann J."/>
            <person name="Weissenbach J."/>
            <person name="White D.D."/>
            <person name="White J.D."/>
            <person name="Wiley G.B."/>
            <person name="Wincker P."/>
            <person name="Xing Y."/>
            <person name="Yang L."/>
            <person name="Yao Z."/>
            <person name="Ying F."/>
            <person name="Zhai J."/>
            <person name="Zhou L."/>
            <person name="Zuber A."/>
            <person name="Denarie J."/>
            <person name="Dixon R.A."/>
            <person name="May G.D."/>
            <person name="Schwartz D.C."/>
            <person name="Rogers J."/>
            <person name="Quetier F."/>
            <person name="Town C.D."/>
            <person name="Roe B.A."/>
        </authorList>
    </citation>
    <scope>NUCLEOTIDE SEQUENCE [LARGE SCALE GENOMIC DNA]</scope>
    <source>
        <strain evidence="2">A17</strain>
        <strain evidence="4 5">cv. Jemalong A17</strain>
    </source>
</reference>
<keyword evidence="5" id="KW-1185">Reference proteome</keyword>
<reference evidence="4" key="3">
    <citation type="submission" date="2015-04" db="UniProtKB">
        <authorList>
            <consortium name="EnsemblPlants"/>
        </authorList>
    </citation>
    <scope>IDENTIFICATION</scope>
    <source>
        <strain evidence="4">cv. Jemalong A17</strain>
    </source>
</reference>
<keyword evidence="1" id="KW-1133">Transmembrane helix</keyword>
<keyword evidence="1 2" id="KW-0812">Transmembrane</keyword>
<gene>
    <name evidence="2" type="ordered locus">MTR_4g060880</name>
    <name evidence="3" type="ORF">MtrunA17_Chr4g0029951</name>
</gene>
<evidence type="ECO:0000313" key="4">
    <source>
        <dbReference type="EnsemblPlants" id="AES88683"/>
    </source>
</evidence>
<name>G7JQJ3_MEDTR</name>
<organism evidence="2 5">
    <name type="scientific">Medicago truncatula</name>
    <name type="common">Barrel medic</name>
    <name type="synonym">Medicago tribuloides</name>
    <dbReference type="NCBI Taxonomy" id="3880"/>
    <lineage>
        <taxon>Eukaryota</taxon>
        <taxon>Viridiplantae</taxon>
        <taxon>Streptophyta</taxon>
        <taxon>Embryophyta</taxon>
        <taxon>Tracheophyta</taxon>
        <taxon>Spermatophyta</taxon>
        <taxon>Magnoliopsida</taxon>
        <taxon>eudicotyledons</taxon>
        <taxon>Gunneridae</taxon>
        <taxon>Pentapetalae</taxon>
        <taxon>rosids</taxon>
        <taxon>fabids</taxon>
        <taxon>Fabales</taxon>
        <taxon>Fabaceae</taxon>
        <taxon>Papilionoideae</taxon>
        <taxon>50 kb inversion clade</taxon>
        <taxon>NPAAA clade</taxon>
        <taxon>Hologalegina</taxon>
        <taxon>IRL clade</taxon>
        <taxon>Trifolieae</taxon>
        <taxon>Medicago</taxon>
    </lineage>
</organism>
<dbReference type="EMBL" id="CM001220">
    <property type="protein sequence ID" value="AES88683.1"/>
    <property type="molecule type" value="Genomic_DNA"/>
</dbReference>
<evidence type="ECO:0000313" key="3">
    <source>
        <dbReference type="EMBL" id="RHN60816.1"/>
    </source>
</evidence>
<protein>
    <submittedName>
        <fullName evidence="2">Transmembrane protein, putative</fullName>
    </submittedName>
</protein>